<dbReference type="GO" id="GO:0016491">
    <property type="term" value="F:oxidoreductase activity"/>
    <property type="evidence" value="ECO:0007669"/>
    <property type="project" value="UniProtKB-KW"/>
</dbReference>
<evidence type="ECO:0000313" key="5">
    <source>
        <dbReference type="Proteomes" id="UP000494115"/>
    </source>
</evidence>
<dbReference type="PANTHER" id="PTHR43818:SF11">
    <property type="entry name" value="BCDNA.GH03377"/>
    <property type="match status" value="1"/>
</dbReference>
<evidence type="ECO:0000259" key="2">
    <source>
        <dbReference type="Pfam" id="PF01408"/>
    </source>
</evidence>
<accession>A0A6S7BJ03</accession>
<keyword evidence="5" id="KW-1185">Reference proteome</keyword>
<organism evidence="4 5">
    <name type="scientific">Pararobbsia alpina</name>
    <dbReference type="NCBI Taxonomy" id="621374"/>
    <lineage>
        <taxon>Bacteria</taxon>
        <taxon>Pseudomonadati</taxon>
        <taxon>Pseudomonadota</taxon>
        <taxon>Betaproteobacteria</taxon>
        <taxon>Burkholderiales</taxon>
        <taxon>Burkholderiaceae</taxon>
        <taxon>Pararobbsia</taxon>
    </lineage>
</organism>
<dbReference type="RefSeq" id="WP_175105491.1">
    <property type="nucleotide sequence ID" value="NZ_CADIKM010000012.1"/>
</dbReference>
<dbReference type="Gene3D" id="3.40.50.720">
    <property type="entry name" value="NAD(P)-binding Rossmann-like Domain"/>
    <property type="match status" value="1"/>
</dbReference>
<dbReference type="EC" id="1.1.1.369" evidence="4"/>
<dbReference type="InterPro" id="IPR050463">
    <property type="entry name" value="Gfo/Idh/MocA_oxidrdct_glycsds"/>
</dbReference>
<feature type="domain" description="Gfo/Idh/MocA-like oxidoreductase N-terminal" evidence="2">
    <location>
        <begin position="6"/>
        <end position="118"/>
    </location>
</feature>
<dbReference type="Pfam" id="PF22725">
    <property type="entry name" value="GFO_IDH_MocA_C3"/>
    <property type="match status" value="1"/>
</dbReference>
<dbReference type="SUPFAM" id="SSF51735">
    <property type="entry name" value="NAD(P)-binding Rossmann-fold domains"/>
    <property type="match status" value="1"/>
</dbReference>
<dbReference type="Gene3D" id="3.30.360.10">
    <property type="entry name" value="Dihydrodipicolinate Reductase, domain 2"/>
    <property type="match status" value="1"/>
</dbReference>
<name>A0A6S7BJ03_9BURK</name>
<proteinExistence type="predicted"/>
<dbReference type="EMBL" id="CADIKM010000012">
    <property type="protein sequence ID" value="CAB3790219.1"/>
    <property type="molecule type" value="Genomic_DNA"/>
</dbReference>
<gene>
    <name evidence="4" type="primary">iolG_2</name>
    <name evidence="4" type="ORF">LMG28138_02944</name>
</gene>
<reference evidence="4 5" key="1">
    <citation type="submission" date="2020-04" db="EMBL/GenBank/DDBJ databases">
        <authorList>
            <person name="De Canck E."/>
        </authorList>
    </citation>
    <scope>NUCLEOTIDE SEQUENCE [LARGE SCALE GENOMIC DNA]</scope>
    <source>
        <strain evidence="4 5">LMG 28138</strain>
    </source>
</reference>
<dbReference type="Pfam" id="PF01408">
    <property type="entry name" value="GFO_IDH_MocA"/>
    <property type="match status" value="1"/>
</dbReference>
<dbReference type="InterPro" id="IPR055170">
    <property type="entry name" value="GFO_IDH_MocA-like_dom"/>
</dbReference>
<protein>
    <submittedName>
        <fullName evidence="4">Inositol 2-dehydrogenase/D-chiro-inositol 3-dehydrogenase</fullName>
        <ecNumber evidence="4">1.1.1.369</ecNumber>
    </submittedName>
</protein>
<evidence type="ECO:0000313" key="4">
    <source>
        <dbReference type="EMBL" id="CAB3790219.1"/>
    </source>
</evidence>
<dbReference type="SUPFAM" id="SSF55347">
    <property type="entry name" value="Glyceraldehyde-3-phosphate dehydrogenase-like, C-terminal domain"/>
    <property type="match status" value="1"/>
</dbReference>
<dbReference type="GO" id="GO:0000166">
    <property type="term" value="F:nucleotide binding"/>
    <property type="evidence" value="ECO:0007669"/>
    <property type="project" value="InterPro"/>
</dbReference>
<feature type="domain" description="GFO/IDH/MocA-like oxidoreductase" evidence="3">
    <location>
        <begin position="129"/>
        <end position="263"/>
    </location>
</feature>
<keyword evidence="1 4" id="KW-0560">Oxidoreductase</keyword>
<dbReference type="InterPro" id="IPR036291">
    <property type="entry name" value="NAD(P)-bd_dom_sf"/>
</dbReference>
<evidence type="ECO:0000259" key="3">
    <source>
        <dbReference type="Pfam" id="PF22725"/>
    </source>
</evidence>
<evidence type="ECO:0000256" key="1">
    <source>
        <dbReference type="ARBA" id="ARBA00023002"/>
    </source>
</evidence>
<dbReference type="Proteomes" id="UP000494115">
    <property type="component" value="Unassembled WGS sequence"/>
</dbReference>
<dbReference type="AlphaFoldDB" id="A0A6S7BJ03"/>
<dbReference type="InterPro" id="IPR000683">
    <property type="entry name" value="Gfo/Idh/MocA-like_OxRdtase_N"/>
</dbReference>
<dbReference type="PANTHER" id="PTHR43818">
    <property type="entry name" value="BCDNA.GH03377"/>
    <property type="match status" value="1"/>
</dbReference>
<sequence>MGTTTIGIIGCGNISDAYLKGAAASQLIKVKACADLRPEAAQAKARLYGIEAKSVEALLADPEIEIVINLTVPAAHASVSLQILNAGKHVYLEKPLSAQLADARAVVASADAKGLRVGCAPDTFFGASHQAARHAIDGGRIGQPVGGTVAVLSHGMEHWHPNPGFFFKAGGGPILDLGPYYITQLVNMLGPVARVAGVTTIGNATRTISSEPLKGQSIDVEVPTTVNGLLQFASGANLTLSASWDVWRHQRAPIEIYGTEGSMLVPDPNFFGGTPMISERDAPWQPLDISAHPFGVNNRTKGSGEAVADYRIVGVLDMASAIQQGRAHRASGALALHVLEVLEAFERSSNEGRHIVIESRCERPEAVPLGSGEEVFGAAYAVA</sequence>